<keyword evidence="4" id="KW-1185">Reference proteome</keyword>
<feature type="domain" description="F-box" evidence="2">
    <location>
        <begin position="28"/>
        <end position="69"/>
    </location>
</feature>
<dbReference type="Pfam" id="PF00646">
    <property type="entry name" value="F-box"/>
    <property type="match status" value="1"/>
</dbReference>
<dbReference type="InterPro" id="IPR001810">
    <property type="entry name" value="F-box_dom"/>
</dbReference>
<name>A0ABC9C7D8_9POAL</name>
<reference evidence="4" key="1">
    <citation type="submission" date="2024-06" db="EMBL/GenBank/DDBJ databases">
        <authorList>
            <person name="Ryan C."/>
        </authorList>
    </citation>
    <scope>NUCLEOTIDE SEQUENCE [LARGE SCALE GENOMIC DNA]</scope>
</reference>
<evidence type="ECO:0000313" key="3">
    <source>
        <dbReference type="EMBL" id="CAL5015447.1"/>
    </source>
</evidence>
<gene>
    <name evidence="3" type="ORF">URODEC1_LOCUS72582</name>
</gene>
<dbReference type="SMART" id="SM00256">
    <property type="entry name" value="FBOX"/>
    <property type="match status" value="1"/>
</dbReference>
<feature type="region of interest" description="Disordered" evidence="1">
    <location>
        <begin position="1"/>
        <end position="21"/>
    </location>
</feature>
<dbReference type="PANTHER" id="PTHR31672">
    <property type="entry name" value="BNACNNG10540D PROTEIN"/>
    <property type="match status" value="1"/>
</dbReference>
<dbReference type="EMBL" id="OZ075139">
    <property type="protein sequence ID" value="CAL5015447.1"/>
    <property type="molecule type" value="Genomic_DNA"/>
</dbReference>
<dbReference type="SUPFAM" id="SSF81383">
    <property type="entry name" value="F-box domain"/>
    <property type="match status" value="1"/>
</dbReference>
<sequence>MSGPDGRCIRKRQRLRTDADSGRTVPQLPLEIVTMEILSRLPVKSLLRFRSVCKAWRSVISDDLSLVGSHQQHQPQASSLLVFPVLMCGRPDHGDDHHRYAAEKEKQRSCSSMAFYRWEPSPLAKAVSLVHAVDGMAPKQRCPFVPHDVLAHCDGLVLVATRERKVHLFNPSARQAVTLPWSPGSDAPRSFPYHQAFGLGRDPRSGPGAYKAARYFHREVLVVATGWYELTTGMEVFTVGTDRRWREVATQPPYPVIPGRTATSFKGSLLWTVDEAYLGVGATAPGFLRLSLEDETFGVTPPPPCHPRLNYFCSTLSELRGELCVGRTLEPNVLEMWMSEDAVRPRWERRYAIRDAVQPPYLPHPVAASDDRIVFHDLQGSDDHSDVFVCDYSFRTQVFKRIVKMHRLRGYHHKRPGASIAAAAQIFVIPYRENLLQLNNYIVQ</sequence>
<dbReference type="CDD" id="cd22157">
    <property type="entry name" value="F-box_AtFBW1-like"/>
    <property type="match status" value="1"/>
</dbReference>
<dbReference type="InterPro" id="IPR036047">
    <property type="entry name" value="F-box-like_dom_sf"/>
</dbReference>
<proteinExistence type="predicted"/>
<dbReference type="AlphaFoldDB" id="A0ABC9C7D8"/>
<dbReference type="InterPro" id="IPR017451">
    <property type="entry name" value="F-box-assoc_interact_dom"/>
</dbReference>
<evidence type="ECO:0000259" key="2">
    <source>
        <dbReference type="SMART" id="SM00256"/>
    </source>
</evidence>
<reference evidence="3 4" key="2">
    <citation type="submission" date="2024-10" db="EMBL/GenBank/DDBJ databases">
        <authorList>
            <person name="Ryan C."/>
        </authorList>
    </citation>
    <scope>NUCLEOTIDE SEQUENCE [LARGE SCALE GENOMIC DNA]</scope>
</reference>
<dbReference type="Proteomes" id="UP001497457">
    <property type="component" value="Chromosome 29rd"/>
</dbReference>
<evidence type="ECO:0000256" key="1">
    <source>
        <dbReference type="SAM" id="MobiDB-lite"/>
    </source>
</evidence>
<evidence type="ECO:0000313" key="4">
    <source>
        <dbReference type="Proteomes" id="UP001497457"/>
    </source>
</evidence>
<dbReference type="Pfam" id="PF07734">
    <property type="entry name" value="FBA_1"/>
    <property type="match status" value="1"/>
</dbReference>
<dbReference type="Gene3D" id="1.20.1280.50">
    <property type="match status" value="1"/>
</dbReference>
<dbReference type="InterPro" id="IPR006527">
    <property type="entry name" value="F-box-assoc_dom_typ1"/>
</dbReference>
<accession>A0ABC9C7D8</accession>
<dbReference type="PANTHER" id="PTHR31672:SF13">
    <property type="entry name" value="F-BOX PROTEIN CPR30-LIKE"/>
    <property type="match status" value="1"/>
</dbReference>
<protein>
    <recommendedName>
        <fullName evidence="2">F-box domain-containing protein</fullName>
    </recommendedName>
</protein>
<dbReference type="InterPro" id="IPR050796">
    <property type="entry name" value="SCF_F-box_component"/>
</dbReference>
<organism evidence="3 4">
    <name type="scientific">Urochloa decumbens</name>
    <dbReference type="NCBI Taxonomy" id="240449"/>
    <lineage>
        <taxon>Eukaryota</taxon>
        <taxon>Viridiplantae</taxon>
        <taxon>Streptophyta</taxon>
        <taxon>Embryophyta</taxon>
        <taxon>Tracheophyta</taxon>
        <taxon>Spermatophyta</taxon>
        <taxon>Magnoliopsida</taxon>
        <taxon>Liliopsida</taxon>
        <taxon>Poales</taxon>
        <taxon>Poaceae</taxon>
        <taxon>PACMAD clade</taxon>
        <taxon>Panicoideae</taxon>
        <taxon>Panicodae</taxon>
        <taxon>Paniceae</taxon>
        <taxon>Melinidinae</taxon>
        <taxon>Urochloa</taxon>
    </lineage>
</organism>
<dbReference type="NCBIfam" id="TIGR01640">
    <property type="entry name" value="F_box_assoc_1"/>
    <property type="match status" value="1"/>
</dbReference>